<protein>
    <recommendedName>
        <fullName evidence="4">Retrotransposon gag domain-containing protein</fullName>
    </recommendedName>
</protein>
<evidence type="ECO:0000313" key="2">
    <source>
        <dbReference type="EMBL" id="MBW0572601.1"/>
    </source>
</evidence>
<organism evidence="2 3">
    <name type="scientific">Austropuccinia psidii MF-1</name>
    <dbReference type="NCBI Taxonomy" id="1389203"/>
    <lineage>
        <taxon>Eukaryota</taxon>
        <taxon>Fungi</taxon>
        <taxon>Dikarya</taxon>
        <taxon>Basidiomycota</taxon>
        <taxon>Pucciniomycotina</taxon>
        <taxon>Pucciniomycetes</taxon>
        <taxon>Pucciniales</taxon>
        <taxon>Sphaerophragmiaceae</taxon>
        <taxon>Austropuccinia</taxon>
    </lineage>
</organism>
<dbReference type="EMBL" id="AVOT02090375">
    <property type="protein sequence ID" value="MBW0572601.1"/>
    <property type="molecule type" value="Genomic_DNA"/>
</dbReference>
<evidence type="ECO:0000256" key="1">
    <source>
        <dbReference type="SAM" id="MobiDB-lite"/>
    </source>
</evidence>
<feature type="region of interest" description="Disordered" evidence="1">
    <location>
        <begin position="88"/>
        <end position="110"/>
    </location>
</feature>
<proteinExistence type="predicted"/>
<accession>A0A9Q3PTG5</accession>
<feature type="compositionally biased region" description="Basic and acidic residues" evidence="1">
    <location>
        <begin position="89"/>
        <end position="110"/>
    </location>
</feature>
<dbReference type="Proteomes" id="UP000765509">
    <property type="component" value="Unassembled WGS sequence"/>
</dbReference>
<evidence type="ECO:0008006" key="4">
    <source>
        <dbReference type="Google" id="ProtNLM"/>
    </source>
</evidence>
<name>A0A9Q3PTG5_9BASI</name>
<gene>
    <name evidence="2" type="ORF">O181_112316</name>
</gene>
<reference evidence="2" key="1">
    <citation type="submission" date="2021-03" db="EMBL/GenBank/DDBJ databases">
        <title>Draft genome sequence of rust myrtle Austropuccinia psidii MF-1, a brazilian biotype.</title>
        <authorList>
            <person name="Quecine M.C."/>
            <person name="Pachon D.M.R."/>
            <person name="Bonatelli M.L."/>
            <person name="Correr F.H."/>
            <person name="Franceschini L.M."/>
            <person name="Leite T.F."/>
            <person name="Margarido G.R.A."/>
            <person name="Almeida C.A."/>
            <person name="Ferrarezi J.A."/>
            <person name="Labate C.A."/>
        </authorList>
    </citation>
    <scope>NUCLEOTIDE SEQUENCE</scope>
    <source>
        <strain evidence="2">MF-1</strain>
    </source>
</reference>
<comment type="caution">
    <text evidence="2">The sequence shown here is derived from an EMBL/GenBank/DDBJ whole genome shotgun (WGS) entry which is preliminary data.</text>
</comment>
<dbReference type="OrthoDB" id="5582182at2759"/>
<evidence type="ECO:0000313" key="3">
    <source>
        <dbReference type="Proteomes" id="UP000765509"/>
    </source>
</evidence>
<dbReference type="AlphaFoldDB" id="A0A9Q3PTG5"/>
<keyword evidence="3" id="KW-1185">Reference proteome</keyword>
<sequence>MFTLFGDPNEVRKAEKELDNLTMKESGHVLLYIADFRSLMSRIGYWGERAYIHFYGRGLASRLLNQLASHPGSFDTFQDLMDVTLESDTTYHERQKQNGGNQEKKPPATG</sequence>